<organism evidence="14 15">
    <name type="scientific">Primorskyibacter flagellatus</name>
    <dbReference type="NCBI Taxonomy" id="1387277"/>
    <lineage>
        <taxon>Bacteria</taxon>
        <taxon>Pseudomonadati</taxon>
        <taxon>Pseudomonadota</taxon>
        <taxon>Alphaproteobacteria</taxon>
        <taxon>Rhodobacterales</taxon>
        <taxon>Roseobacteraceae</taxon>
        <taxon>Primorskyibacter</taxon>
    </lineage>
</organism>
<dbReference type="PANTHER" id="PTHR43071">
    <property type="entry name" value="2-AMINO-4-HYDROXY-6-HYDROXYMETHYLDIHYDROPTERIDINE PYROPHOSPHOKINASE"/>
    <property type="match status" value="1"/>
</dbReference>
<dbReference type="EMBL" id="BMFJ01000002">
    <property type="protein sequence ID" value="GGE44063.1"/>
    <property type="molecule type" value="Genomic_DNA"/>
</dbReference>
<evidence type="ECO:0000313" key="14">
    <source>
        <dbReference type="EMBL" id="GGE44063.1"/>
    </source>
</evidence>
<reference evidence="15" key="1">
    <citation type="journal article" date="2019" name="Int. J. Syst. Evol. Microbiol.">
        <title>The Global Catalogue of Microorganisms (GCM) 10K type strain sequencing project: providing services to taxonomists for standard genome sequencing and annotation.</title>
        <authorList>
            <consortium name="The Broad Institute Genomics Platform"/>
            <consortium name="The Broad Institute Genome Sequencing Center for Infectious Disease"/>
            <person name="Wu L."/>
            <person name="Ma J."/>
        </authorList>
    </citation>
    <scope>NUCLEOTIDE SEQUENCE [LARGE SCALE GENOMIC DNA]</scope>
    <source>
        <strain evidence="15">CGMCC 1.12664</strain>
    </source>
</reference>
<keyword evidence="5" id="KW-0808">Transferase</keyword>
<evidence type="ECO:0000313" key="15">
    <source>
        <dbReference type="Proteomes" id="UP000612855"/>
    </source>
</evidence>
<dbReference type="InterPro" id="IPR000550">
    <property type="entry name" value="Hppk"/>
</dbReference>
<feature type="domain" description="7,8-dihydro-6-hydroxymethylpterin-pyrophosphokinase" evidence="13">
    <location>
        <begin position="90"/>
        <end position="101"/>
    </location>
</feature>
<protein>
    <recommendedName>
        <fullName evidence="4">2-amino-4-hydroxy-6-hydroxymethyldihydropteridine pyrophosphokinase</fullName>
        <ecNumber evidence="3">2.7.6.3</ecNumber>
    </recommendedName>
    <alternativeName>
        <fullName evidence="11">6-hydroxymethyl-7,8-dihydropterin pyrophosphokinase</fullName>
    </alternativeName>
    <alternativeName>
        <fullName evidence="12">7,8-dihydro-6-hydroxymethylpterin-pyrophosphokinase</fullName>
    </alternativeName>
</protein>
<dbReference type="PANTHER" id="PTHR43071:SF1">
    <property type="entry name" value="2-AMINO-4-HYDROXY-6-HYDROXYMETHYLDIHYDROPTERIDINE PYROPHOSPHOKINASE"/>
    <property type="match status" value="1"/>
</dbReference>
<comment type="pathway">
    <text evidence="1">Cofactor biosynthesis; tetrahydrofolate biosynthesis; 2-amino-4-hydroxy-6-hydroxymethyl-7,8-dihydropteridine diphosphate from 7,8-dihydroneopterin triphosphate: step 4/4.</text>
</comment>
<accession>A0A917ACT3</accession>
<keyword evidence="7" id="KW-0418">Kinase</keyword>
<dbReference type="GO" id="GO:0046656">
    <property type="term" value="P:folic acid biosynthetic process"/>
    <property type="evidence" value="ECO:0007669"/>
    <property type="project" value="UniProtKB-KW"/>
</dbReference>
<dbReference type="InterPro" id="IPR035907">
    <property type="entry name" value="Hppk_sf"/>
</dbReference>
<dbReference type="Pfam" id="PF01288">
    <property type="entry name" value="HPPK"/>
    <property type="match status" value="1"/>
</dbReference>
<dbReference type="CDD" id="cd00483">
    <property type="entry name" value="HPPK"/>
    <property type="match status" value="1"/>
</dbReference>
<dbReference type="Proteomes" id="UP000612855">
    <property type="component" value="Unassembled WGS sequence"/>
</dbReference>
<dbReference type="PROSITE" id="PS00794">
    <property type="entry name" value="HPPK"/>
    <property type="match status" value="1"/>
</dbReference>
<dbReference type="AlphaFoldDB" id="A0A917ACT3"/>
<dbReference type="GO" id="GO:0005524">
    <property type="term" value="F:ATP binding"/>
    <property type="evidence" value="ECO:0007669"/>
    <property type="project" value="UniProtKB-KW"/>
</dbReference>
<dbReference type="GO" id="GO:0016301">
    <property type="term" value="F:kinase activity"/>
    <property type="evidence" value="ECO:0007669"/>
    <property type="project" value="UniProtKB-KW"/>
</dbReference>
<proteinExistence type="inferred from homology"/>
<evidence type="ECO:0000256" key="9">
    <source>
        <dbReference type="ARBA" id="ARBA00022909"/>
    </source>
</evidence>
<dbReference type="NCBIfam" id="TIGR01498">
    <property type="entry name" value="folK"/>
    <property type="match status" value="1"/>
</dbReference>
<dbReference type="RefSeq" id="WP_188479022.1">
    <property type="nucleotide sequence ID" value="NZ_BMFJ01000002.1"/>
</dbReference>
<dbReference type="SUPFAM" id="SSF55083">
    <property type="entry name" value="6-hydroxymethyl-7,8-dihydropterin pyrophosphokinase, HPPK"/>
    <property type="match status" value="1"/>
</dbReference>
<evidence type="ECO:0000256" key="11">
    <source>
        <dbReference type="ARBA" id="ARBA00029766"/>
    </source>
</evidence>
<evidence type="ECO:0000256" key="12">
    <source>
        <dbReference type="ARBA" id="ARBA00033413"/>
    </source>
</evidence>
<sequence length="190" mass="21007">MRYLIAFGGNLPVLGKSVGGNLQSAVAELERNAGRIIARSGVYRSPAFPPGAGPDYRNGALMLDSSLDAADLLAEMHKTEASHGRVRRERWGARSVDLDLIAAGSIVTPDRATWIRWYELPPERQTAERPESLILPHPRLQDRSFVLVPLMEIAPEWRHPVLGRTVAEMHADLTEEDRRSVVLLGDPGCQ</sequence>
<evidence type="ECO:0000256" key="5">
    <source>
        <dbReference type="ARBA" id="ARBA00022679"/>
    </source>
</evidence>
<evidence type="ECO:0000256" key="3">
    <source>
        <dbReference type="ARBA" id="ARBA00013253"/>
    </source>
</evidence>
<evidence type="ECO:0000259" key="13">
    <source>
        <dbReference type="PROSITE" id="PS00794"/>
    </source>
</evidence>
<evidence type="ECO:0000256" key="6">
    <source>
        <dbReference type="ARBA" id="ARBA00022741"/>
    </source>
</evidence>
<evidence type="ECO:0000256" key="1">
    <source>
        <dbReference type="ARBA" id="ARBA00005051"/>
    </source>
</evidence>
<dbReference type="Gene3D" id="3.30.70.560">
    <property type="entry name" value="7,8-Dihydro-6-hydroxymethylpterin-pyrophosphokinase HPPK"/>
    <property type="match status" value="1"/>
</dbReference>
<keyword evidence="15" id="KW-1185">Reference proteome</keyword>
<gene>
    <name evidence="14" type="primary">FolK</name>
    <name evidence="14" type="ORF">GCM10011360_34120</name>
</gene>
<dbReference type="EC" id="2.7.6.3" evidence="3"/>
<evidence type="ECO:0000256" key="4">
    <source>
        <dbReference type="ARBA" id="ARBA00016218"/>
    </source>
</evidence>
<keyword evidence="8" id="KW-0067">ATP-binding</keyword>
<comment type="similarity">
    <text evidence="2">Belongs to the HPPK family.</text>
</comment>
<keyword evidence="6" id="KW-0547">Nucleotide-binding</keyword>
<keyword evidence="9" id="KW-0289">Folate biosynthesis</keyword>
<dbReference type="GO" id="GO:0003848">
    <property type="term" value="F:2-amino-4-hydroxy-6-hydroxymethyldihydropteridine diphosphokinase activity"/>
    <property type="evidence" value="ECO:0007669"/>
    <property type="project" value="UniProtKB-EC"/>
</dbReference>
<comment type="caution">
    <text evidence="14">The sequence shown here is derived from an EMBL/GenBank/DDBJ whole genome shotgun (WGS) entry which is preliminary data.</text>
</comment>
<evidence type="ECO:0000256" key="8">
    <source>
        <dbReference type="ARBA" id="ARBA00022840"/>
    </source>
</evidence>
<evidence type="ECO:0000256" key="7">
    <source>
        <dbReference type="ARBA" id="ARBA00022777"/>
    </source>
</evidence>
<evidence type="ECO:0000256" key="10">
    <source>
        <dbReference type="ARBA" id="ARBA00029409"/>
    </source>
</evidence>
<evidence type="ECO:0000256" key="2">
    <source>
        <dbReference type="ARBA" id="ARBA00005810"/>
    </source>
</evidence>
<name>A0A917ACT3_9RHOB</name>
<comment type="function">
    <text evidence="10">Catalyzes the transfer of pyrophosphate from adenosine triphosphate (ATP) to 6-hydroxymethyl-7,8-dihydropterin, an enzymatic step in folate biosynthesis pathway.</text>
</comment>